<evidence type="ECO:0000313" key="2">
    <source>
        <dbReference type="EMBL" id="MEV5506840.1"/>
    </source>
</evidence>
<gene>
    <name evidence="2" type="ORF">AB0L16_10220</name>
</gene>
<sequence>MTLRPEVEDMLEAGPFPSEDASVEEIAETQRLLERIKGPISDEEAQALTTVFGEDNCFGLSWTLLHLIETAPGAQTAEYTNNPDNMWIQLLNARVESIRNQFGD</sequence>
<protein>
    <submittedName>
        <fullName evidence="2">Uncharacterized protein</fullName>
    </submittedName>
</protein>
<organism evidence="2 3">
    <name type="scientific">Streptomyces orinoci</name>
    <name type="common">Streptoverticillium orinoci</name>
    <dbReference type="NCBI Taxonomy" id="67339"/>
    <lineage>
        <taxon>Bacteria</taxon>
        <taxon>Bacillati</taxon>
        <taxon>Actinomycetota</taxon>
        <taxon>Actinomycetes</taxon>
        <taxon>Kitasatosporales</taxon>
        <taxon>Streptomycetaceae</taxon>
        <taxon>Streptomyces</taxon>
    </lineage>
</organism>
<evidence type="ECO:0000256" key="1">
    <source>
        <dbReference type="SAM" id="MobiDB-lite"/>
    </source>
</evidence>
<dbReference type="Proteomes" id="UP001552594">
    <property type="component" value="Unassembled WGS sequence"/>
</dbReference>
<comment type="caution">
    <text evidence="2">The sequence shown here is derived from an EMBL/GenBank/DDBJ whole genome shotgun (WGS) entry which is preliminary data.</text>
</comment>
<keyword evidence="3" id="KW-1185">Reference proteome</keyword>
<proteinExistence type="predicted"/>
<feature type="region of interest" description="Disordered" evidence="1">
    <location>
        <begin position="1"/>
        <end position="23"/>
    </location>
</feature>
<dbReference type="EMBL" id="JBFAUK010000006">
    <property type="protein sequence ID" value="MEV5506840.1"/>
    <property type="molecule type" value="Genomic_DNA"/>
</dbReference>
<reference evidence="2 3" key="1">
    <citation type="submission" date="2024-06" db="EMBL/GenBank/DDBJ databases">
        <title>The Natural Products Discovery Center: Release of the First 8490 Sequenced Strains for Exploring Actinobacteria Biosynthetic Diversity.</title>
        <authorList>
            <person name="Kalkreuter E."/>
            <person name="Kautsar S.A."/>
            <person name="Yang D."/>
            <person name="Bader C.D."/>
            <person name="Teijaro C.N."/>
            <person name="Fluegel L."/>
            <person name="Davis C.M."/>
            <person name="Simpson J.R."/>
            <person name="Lauterbach L."/>
            <person name="Steele A.D."/>
            <person name="Gui C."/>
            <person name="Meng S."/>
            <person name="Li G."/>
            <person name="Viehrig K."/>
            <person name="Ye F."/>
            <person name="Su P."/>
            <person name="Kiefer A.F."/>
            <person name="Nichols A."/>
            <person name="Cepeda A.J."/>
            <person name="Yan W."/>
            <person name="Fan B."/>
            <person name="Jiang Y."/>
            <person name="Adhikari A."/>
            <person name="Zheng C.-J."/>
            <person name="Schuster L."/>
            <person name="Cowan T.M."/>
            <person name="Smanski M.J."/>
            <person name="Chevrette M.G."/>
            <person name="De Carvalho L.P.S."/>
            <person name="Shen B."/>
        </authorList>
    </citation>
    <scope>NUCLEOTIDE SEQUENCE [LARGE SCALE GENOMIC DNA]</scope>
    <source>
        <strain evidence="2 3">NPDC052347</strain>
    </source>
</reference>
<accession>A0ABV3JVD1</accession>
<name>A0ABV3JVD1_STRON</name>
<dbReference type="RefSeq" id="WP_109280921.1">
    <property type="nucleotide sequence ID" value="NZ_JBFAUK010000006.1"/>
</dbReference>
<evidence type="ECO:0000313" key="3">
    <source>
        <dbReference type="Proteomes" id="UP001552594"/>
    </source>
</evidence>